<proteinExistence type="inferred from homology"/>
<evidence type="ECO:0000256" key="7">
    <source>
        <dbReference type="ARBA" id="ARBA00023002"/>
    </source>
</evidence>
<dbReference type="GO" id="GO:0004488">
    <property type="term" value="F:methylenetetrahydrofolate dehydrogenase (NADP+) activity"/>
    <property type="evidence" value="ECO:0007669"/>
    <property type="project" value="UniProtKB-UniRule"/>
</dbReference>
<keyword evidence="10 12" id="KW-0511">Multifunctional enzyme</keyword>
<comment type="catalytic activity">
    <reaction evidence="12">
        <text>(6R)-5,10-methylene-5,6,7,8-tetrahydrofolate + NADP(+) = (6R)-5,10-methenyltetrahydrofolate + NADPH</text>
        <dbReference type="Rhea" id="RHEA:22812"/>
        <dbReference type="ChEBI" id="CHEBI:15636"/>
        <dbReference type="ChEBI" id="CHEBI:57455"/>
        <dbReference type="ChEBI" id="CHEBI:57783"/>
        <dbReference type="ChEBI" id="CHEBI:58349"/>
        <dbReference type="EC" id="1.5.1.5"/>
    </reaction>
</comment>
<accession>A0A941CVX6</accession>
<keyword evidence="2 12" id="KW-0554">One-carbon metabolism</keyword>
<protein>
    <recommendedName>
        <fullName evidence="12">Bifunctional protein FolD</fullName>
    </recommendedName>
    <domain>
        <recommendedName>
            <fullName evidence="12">Methylenetetrahydrofolate dehydrogenase</fullName>
            <ecNumber evidence="12">1.5.1.5</ecNumber>
        </recommendedName>
    </domain>
    <domain>
        <recommendedName>
            <fullName evidence="12">Methenyltetrahydrofolate cyclohydrolase</fullName>
            <ecNumber evidence="12">3.5.4.9</ecNumber>
        </recommendedName>
    </domain>
</protein>
<keyword evidence="3 12" id="KW-0028">Amino-acid biosynthesis</keyword>
<dbReference type="InterPro" id="IPR046346">
    <property type="entry name" value="Aminoacid_DH-like_N_sf"/>
</dbReference>
<keyword evidence="7 12" id="KW-0560">Oxidoreductase</keyword>
<keyword evidence="4 12" id="KW-0658">Purine biosynthesis</keyword>
<evidence type="ECO:0000313" key="16">
    <source>
        <dbReference type="Proteomes" id="UP000675431"/>
    </source>
</evidence>
<evidence type="ECO:0000256" key="10">
    <source>
        <dbReference type="ARBA" id="ARBA00023268"/>
    </source>
</evidence>
<dbReference type="FunFam" id="3.40.50.720:FF:000094">
    <property type="entry name" value="Bifunctional protein FolD"/>
    <property type="match status" value="1"/>
</dbReference>
<evidence type="ECO:0000256" key="11">
    <source>
        <dbReference type="ARBA" id="ARBA00036357"/>
    </source>
</evidence>
<evidence type="ECO:0000256" key="8">
    <source>
        <dbReference type="ARBA" id="ARBA00023102"/>
    </source>
</evidence>
<keyword evidence="8 12" id="KW-0368">Histidine biosynthesis</keyword>
<comment type="catalytic activity">
    <reaction evidence="11 12">
        <text>(6R)-5,10-methenyltetrahydrofolate + H2O = (6R)-10-formyltetrahydrofolate + H(+)</text>
        <dbReference type="Rhea" id="RHEA:23700"/>
        <dbReference type="ChEBI" id="CHEBI:15377"/>
        <dbReference type="ChEBI" id="CHEBI:15378"/>
        <dbReference type="ChEBI" id="CHEBI:57455"/>
        <dbReference type="ChEBI" id="CHEBI:195366"/>
        <dbReference type="EC" id="3.5.4.9"/>
    </reaction>
</comment>
<dbReference type="GO" id="GO:0000105">
    <property type="term" value="P:L-histidine biosynthetic process"/>
    <property type="evidence" value="ECO:0007669"/>
    <property type="project" value="UniProtKB-KW"/>
</dbReference>
<evidence type="ECO:0000313" key="15">
    <source>
        <dbReference type="EMBL" id="MBR7554174.1"/>
    </source>
</evidence>
<dbReference type="InterPro" id="IPR036291">
    <property type="entry name" value="NAD(P)-bd_dom_sf"/>
</dbReference>
<keyword evidence="6 12" id="KW-0521">NADP</keyword>
<dbReference type="Pfam" id="PF02882">
    <property type="entry name" value="THF_DHG_CYH_C"/>
    <property type="match status" value="1"/>
</dbReference>
<dbReference type="PROSITE" id="PS00767">
    <property type="entry name" value="THF_DHG_CYH_2"/>
    <property type="match status" value="1"/>
</dbReference>
<evidence type="ECO:0000256" key="3">
    <source>
        <dbReference type="ARBA" id="ARBA00022605"/>
    </source>
</evidence>
<dbReference type="EC" id="1.5.1.5" evidence="12"/>
<feature type="binding site" evidence="12">
    <location>
        <begin position="164"/>
        <end position="166"/>
    </location>
    <ligand>
        <name>NADP(+)</name>
        <dbReference type="ChEBI" id="CHEBI:58349"/>
    </ligand>
</feature>
<feature type="domain" description="Tetrahydrofolate dehydrogenase/cyclohydrolase NAD(P)-binding" evidence="14">
    <location>
        <begin position="138"/>
        <end position="279"/>
    </location>
</feature>
<comment type="subunit">
    <text evidence="12">Homodimer.</text>
</comment>
<dbReference type="AlphaFoldDB" id="A0A941CVX6"/>
<evidence type="ECO:0000256" key="9">
    <source>
        <dbReference type="ARBA" id="ARBA00023167"/>
    </source>
</evidence>
<dbReference type="NCBIfam" id="NF008058">
    <property type="entry name" value="PRK10792.1"/>
    <property type="match status" value="1"/>
</dbReference>
<keyword evidence="16" id="KW-1185">Reference proteome</keyword>
<evidence type="ECO:0000256" key="2">
    <source>
        <dbReference type="ARBA" id="ARBA00022563"/>
    </source>
</evidence>
<comment type="function">
    <text evidence="12">Catalyzes the oxidation of 5,10-methylenetetrahydrofolate to 5,10-methenyltetrahydrofolate and then the hydrolysis of 5,10-methenyltetrahydrofolate to 10-formyltetrahydrofolate.</text>
</comment>
<dbReference type="GO" id="GO:0006164">
    <property type="term" value="P:purine nucleotide biosynthetic process"/>
    <property type="evidence" value="ECO:0007669"/>
    <property type="project" value="UniProtKB-KW"/>
</dbReference>
<dbReference type="EMBL" id="JAGSIE010000024">
    <property type="protein sequence ID" value="MBR7554174.1"/>
    <property type="molecule type" value="Genomic_DNA"/>
</dbReference>
<evidence type="ECO:0000259" key="14">
    <source>
        <dbReference type="Pfam" id="PF02882"/>
    </source>
</evidence>
<evidence type="ECO:0000259" key="13">
    <source>
        <dbReference type="Pfam" id="PF00763"/>
    </source>
</evidence>
<dbReference type="EC" id="3.5.4.9" evidence="12"/>
<comment type="caution">
    <text evidence="12">Lacks conserved residue(s) required for the propagation of feature annotation.</text>
</comment>
<gene>
    <name evidence="12 15" type="primary">folD</name>
    <name evidence="15" type="ORF">KC820_08405</name>
</gene>
<name>A0A941CVX6_9BACI</name>
<dbReference type="SUPFAM" id="SSF51735">
    <property type="entry name" value="NAD(P)-binding Rossmann-fold domains"/>
    <property type="match status" value="1"/>
</dbReference>
<dbReference type="Pfam" id="PF00763">
    <property type="entry name" value="THF_DHG_CYH"/>
    <property type="match status" value="1"/>
</dbReference>
<dbReference type="InterPro" id="IPR000672">
    <property type="entry name" value="THF_DH/CycHdrlase"/>
</dbReference>
<keyword evidence="5 12" id="KW-0378">Hydrolase</keyword>
<dbReference type="CDD" id="cd01080">
    <property type="entry name" value="NAD_bind_m-THF_DH_Cyclohyd"/>
    <property type="match status" value="1"/>
</dbReference>
<evidence type="ECO:0000256" key="6">
    <source>
        <dbReference type="ARBA" id="ARBA00022857"/>
    </source>
</evidence>
<dbReference type="PANTHER" id="PTHR48099:SF5">
    <property type="entry name" value="C-1-TETRAHYDROFOLATE SYNTHASE, CYTOPLASMIC"/>
    <property type="match status" value="1"/>
</dbReference>
<dbReference type="InterPro" id="IPR020867">
    <property type="entry name" value="THF_DH/CycHdrlase_CS"/>
</dbReference>
<evidence type="ECO:0000256" key="4">
    <source>
        <dbReference type="ARBA" id="ARBA00022755"/>
    </source>
</evidence>
<comment type="similarity">
    <text evidence="12">Belongs to the tetrahydrofolate dehydrogenase/cyclohydrolase family.</text>
</comment>
<dbReference type="SUPFAM" id="SSF53223">
    <property type="entry name" value="Aminoacid dehydrogenase-like, N-terminal domain"/>
    <property type="match status" value="1"/>
</dbReference>
<sequence length="285" mass="31269">MTTVMYGTELANKMRSDLKDEVEALSRKNIQPGLAVIIVGDDYASKTYVRIKRNAAEKIGIYSKVVEFPEDLKEETLLDKINEFNEDENIHGILVQLPLPPQIDERKVLETIKPEKDVDGFHPINVGRLSNNQPGFIPCTPLGIEKMLGYYGVEVAGKHAVIVGRSNIVGKPIGQILLNNDATVTYCHSKTKNLKEMTKQADLLIVAVGQANTITDDMIKEGAVIVDVGNTYLESGKVVGDVAFDEVKEKASFITPVPKGVGPMTITMLLYNTVLSAKVRNSADK</sequence>
<reference evidence="15 16" key="1">
    <citation type="submission" date="2021-04" db="EMBL/GenBank/DDBJ databases">
        <title>Allobacillus sp. nov. SKP8-2 isolated from shrimp paste.</title>
        <authorList>
            <person name="Tanasupawat S."/>
            <person name="Yiamsombat S."/>
            <person name="Kanchanasin P."/>
            <person name="Kuncharoen N."/>
        </authorList>
    </citation>
    <scope>NUCLEOTIDE SEQUENCE [LARGE SCALE GENOMIC DNA]</scope>
    <source>
        <strain evidence="15 16">SKP8-2</strain>
    </source>
</reference>
<dbReference type="GO" id="GO:0004477">
    <property type="term" value="F:methenyltetrahydrofolate cyclohydrolase activity"/>
    <property type="evidence" value="ECO:0007669"/>
    <property type="project" value="UniProtKB-UniRule"/>
</dbReference>
<dbReference type="GO" id="GO:0005829">
    <property type="term" value="C:cytosol"/>
    <property type="evidence" value="ECO:0007669"/>
    <property type="project" value="TreeGrafter"/>
</dbReference>
<dbReference type="Proteomes" id="UP000675431">
    <property type="component" value="Unassembled WGS sequence"/>
</dbReference>
<dbReference type="InterPro" id="IPR020630">
    <property type="entry name" value="THF_DH/CycHdrlase_cat_dom"/>
</dbReference>
<dbReference type="RefSeq" id="WP_212370228.1">
    <property type="nucleotide sequence ID" value="NZ_JAGSIE010000024.1"/>
</dbReference>
<feature type="domain" description="Tetrahydrofolate dehydrogenase/cyclohydrolase catalytic" evidence="13">
    <location>
        <begin position="6"/>
        <end position="119"/>
    </location>
</feature>
<dbReference type="Gene3D" id="3.40.50.720">
    <property type="entry name" value="NAD(P)-binding Rossmann-like Domain"/>
    <property type="match status" value="1"/>
</dbReference>
<evidence type="ECO:0000256" key="5">
    <source>
        <dbReference type="ARBA" id="ARBA00022801"/>
    </source>
</evidence>
<dbReference type="PANTHER" id="PTHR48099">
    <property type="entry name" value="C-1-TETRAHYDROFOLATE SYNTHASE, CYTOPLASMIC-RELATED"/>
    <property type="match status" value="1"/>
</dbReference>
<evidence type="ECO:0000256" key="12">
    <source>
        <dbReference type="HAMAP-Rule" id="MF_01576"/>
    </source>
</evidence>
<dbReference type="PRINTS" id="PR00085">
    <property type="entry name" value="THFDHDRGNASE"/>
</dbReference>
<dbReference type="HAMAP" id="MF_01576">
    <property type="entry name" value="THF_DHG_CYH"/>
    <property type="match status" value="1"/>
</dbReference>
<dbReference type="Gene3D" id="3.40.50.10860">
    <property type="entry name" value="Leucine Dehydrogenase, chain A, domain 1"/>
    <property type="match status" value="1"/>
</dbReference>
<dbReference type="GO" id="GO:0009086">
    <property type="term" value="P:methionine biosynthetic process"/>
    <property type="evidence" value="ECO:0007669"/>
    <property type="project" value="UniProtKB-KW"/>
</dbReference>
<comment type="caution">
    <text evidence="15">The sequence shown here is derived from an EMBL/GenBank/DDBJ whole genome shotgun (WGS) entry which is preliminary data.</text>
</comment>
<organism evidence="15 16">
    <name type="scientific">Allobacillus saliphilus</name>
    <dbReference type="NCBI Taxonomy" id="2912308"/>
    <lineage>
        <taxon>Bacteria</taxon>
        <taxon>Bacillati</taxon>
        <taxon>Bacillota</taxon>
        <taxon>Bacilli</taxon>
        <taxon>Bacillales</taxon>
        <taxon>Bacillaceae</taxon>
        <taxon>Allobacillus</taxon>
    </lineage>
</organism>
<dbReference type="GO" id="GO:0035999">
    <property type="term" value="P:tetrahydrofolate interconversion"/>
    <property type="evidence" value="ECO:0007669"/>
    <property type="project" value="UniProtKB-UniRule"/>
</dbReference>
<dbReference type="InterPro" id="IPR020631">
    <property type="entry name" value="THF_DH/CycHdrlase_NAD-bd_dom"/>
</dbReference>
<dbReference type="FunFam" id="3.40.50.10860:FF:000001">
    <property type="entry name" value="Bifunctional protein FolD"/>
    <property type="match status" value="1"/>
</dbReference>
<comment type="pathway">
    <text evidence="1 12">One-carbon metabolism; tetrahydrofolate interconversion.</text>
</comment>
<keyword evidence="9 12" id="KW-0486">Methionine biosynthesis</keyword>
<evidence type="ECO:0000256" key="1">
    <source>
        <dbReference type="ARBA" id="ARBA00004777"/>
    </source>
</evidence>